<feature type="compositionally biased region" description="Gly residues" evidence="1">
    <location>
        <begin position="707"/>
        <end position="717"/>
    </location>
</feature>
<feature type="region of interest" description="Disordered" evidence="1">
    <location>
        <begin position="1"/>
        <end position="78"/>
    </location>
</feature>
<evidence type="ECO:0000256" key="1">
    <source>
        <dbReference type="SAM" id="MobiDB-lite"/>
    </source>
</evidence>
<keyword evidence="3" id="KW-1185">Reference proteome</keyword>
<name>A0A238FJ28_9BASI</name>
<feature type="compositionally biased region" description="Low complexity" evidence="1">
    <location>
        <begin position="33"/>
        <end position="78"/>
    </location>
</feature>
<gene>
    <name evidence="2" type="ORF">BQ2448_7172</name>
</gene>
<dbReference type="Proteomes" id="UP000198372">
    <property type="component" value="Unassembled WGS sequence"/>
</dbReference>
<accession>A0A238FJ28</accession>
<dbReference type="CDD" id="cd11296">
    <property type="entry name" value="O-FucT_like"/>
    <property type="match status" value="1"/>
</dbReference>
<dbReference type="Gene3D" id="3.40.50.11350">
    <property type="match status" value="1"/>
</dbReference>
<reference evidence="3" key="1">
    <citation type="submission" date="2016-09" db="EMBL/GenBank/DDBJ databases">
        <authorList>
            <person name="Jeantristanb JTB J.-T."/>
            <person name="Ricardo R."/>
        </authorList>
    </citation>
    <scope>NUCLEOTIDE SEQUENCE [LARGE SCALE GENOMIC DNA]</scope>
</reference>
<dbReference type="STRING" id="269621.A0A238FJ28"/>
<protein>
    <submittedName>
        <fullName evidence="2">BQ2448_7172 protein</fullName>
    </submittedName>
</protein>
<dbReference type="AlphaFoldDB" id="A0A238FJ28"/>
<organism evidence="2 3">
    <name type="scientific">Microbotryum intermedium</name>
    <dbReference type="NCBI Taxonomy" id="269621"/>
    <lineage>
        <taxon>Eukaryota</taxon>
        <taxon>Fungi</taxon>
        <taxon>Dikarya</taxon>
        <taxon>Basidiomycota</taxon>
        <taxon>Pucciniomycotina</taxon>
        <taxon>Microbotryomycetes</taxon>
        <taxon>Microbotryales</taxon>
        <taxon>Microbotryaceae</taxon>
        <taxon>Microbotryum</taxon>
    </lineage>
</organism>
<proteinExistence type="predicted"/>
<sequence>MGKLSTRHGSQLHPLLPSTRDQHHRMLTLDVEASSGAQSPSTSPSSPTFSYPSPSAPYTSASSPRSASPRFGTSSTTTTTGYAHAHGYGYGHLPKWSERLASLPKSSSLVAKSRETILRPWRIPRWRGGLLGILCLVFLWGGWPTFRLSLDRDDLESGYGPSFQDDRWFISANGVDPSEEDTIDGEYTKPSLQSLKEAVGEDPKFFTKNGVAWYGFNNRRYMLEATMNLARITHRIPILPSHIWARSCVVESEECTKHALQYLADRKNAPVFRDEFITWNEDGEAWKLGIEHFIDLPHLRRTYGLFLTQQEFFSLYASTLPSNFKVDPRGYWDPDLYTPKGMTCTGLNATDYYDSSAYVRIDREAQASGGGKGRGKTWGRQGRGGIEGIDERVVRELMKDDHTFVWTMEKAVKALKSKGIGSGKELRNEEWAKALVRQGSLREVFTFDDSVLMCKAMARPSTEYVDSSHLRPFQTEAFERYSNASILAILGQIHDQRKPGAAHFSSPFARDQFMDWVIEGIRPPRAYVLAAEKVVEEITRRTQGRLWGSAHLRRGDFVGIAWASEKDPKTHFDKVKKALEAGIDVLRNRPSTIPGQGRVQPIRQQDLPLSNDVFYLATDEDDPVALAYYRRKGALLLHDLIKQDELDELLGWRAKYWDLLALVEQEVLAQSDYFVGSRMSSTTGGAINSRLRRRRKKEEGLAEPKGVGSGSGSGLGHSGYVKDDEDWIFLEEFVEREREHD</sequence>
<dbReference type="OrthoDB" id="3345970at2759"/>
<feature type="region of interest" description="Disordered" evidence="1">
    <location>
        <begin position="683"/>
        <end position="718"/>
    </location>
</feature>
<evidence type="ECO:0000313" key="2">
    <source>
        <dbReference type="EMBL" id="SCV73247.1"/>
    </source>
</evidence>
<dbReference type="EMBL" id="FMSP01000017">
    <property type="protein sequence ID" value="SCV73247.1"/>
    <property type="molecule type" value="Genomic_DNA"/>
</dbReference>
<evidence type="ECO:0000313" key="3">
    <source>
        <dbReference type="Proteomes" id="UP000198372"/>
    </source>
</evidence>